<dbReference type="RefSeq" id="WP_210090399.1">
    <property type="nucleotide sequence ID" value="NZ_JAGGKG010000018.1"/>
</dbReference>
<gene>
    <name evidence="1" type="ORF">J2Z32_003471</name>
</gene>
<dbReference type="Proteomes" id="UP001519272">
    <property type="component" value="Unassembled WGS sequence"/>
</dbReference>
<protein>
    <submittedName>
        <fullName evidence="1">Uncharacterized protein</fullName>
    </submittedName>
</protein>
<dbReference type="EMBL" id="JAGGKG010000018">
    <property type="protein sequence ID" value="MBP1906807.1"/>
    <property type="molecule type" value="Genomic_DNA"/>
</dbReference>
<keyword evidence="2" id="KW-1185">Reference proteome</keyword>
<name>A0ABS4FW65_9BACL</name>
<evidence type="ECO:0000313" key="1">
    <source>
        <dbReference type="EMBL" id="MBP1906807.1"/>
    </source>
</evidence>
<organism evidence="1 2">
    <name type="scientific">Paenibacillus turicensis</name>
    <dbReference type="NCBI Taxonomy" id="160487"/>
    <lineage>
        <taxon>Bacteria</taxon>
        <taxon>Bacillati</taxon>
        <taxon>Bacillota</taxon>
        <taxon>Bacilli</taxon>
        <taxon>Bacillales</taxon>
        <taxon>Paenibacillaceae</taxon>
        <taxon>Paenibacillus</taxon>
    </lineage>
</organism>
<accession>A0ABS4FW65</accession>
<sequence length="59" mass="6862">MAKEKEATQAVGYTKDQIVQSSRFAQHRDIVSAFLEDEKKYTLQQVETVINDFLQKEVK</sequence>
<reference evidence="1 2" key="1">
    <citation type="submission" date="2021-03" db="EMBL/GenBank/DDBJ databases">
        <title>Genomic Encyclopedia of Type Strains, Phase IV (KMG-IV): sequencing the most valuable type-strain genomes for metagenomic binning, comparative biology and taxonomic classification.</title>
        <authorList>
            <person name="Goeker M."/>
        </authorList>
    </citation>
    <scope>NUCLEOTIDE SEQUENCE [LARGE SCALE GENOMIC DNA]</scope>
    <source>
        <strain evidence="1 2">DSM 14349</strain>
    </source>
</reference>
<comment type="caution">
    <text evidence="1">The sequence shown here is derived from an EMBL/GenBank/DDBJ whole genome shotgun (WGS) entry which is preliminary data.</text>
</comment>
<evidence type="ECO:0000313" key="2">
    <source>
        <dbReference type="Proteomes" id="UP001519272"/>
    </source>
</evidence>
<proteinExistence type="predicted"/>